<evidence type="ECO:0000313" key="2">
    <source>
        <dbReference type="Proteomes" id="UP000054485"/>
    </source>
</evidence>
<gene>
    <name evidence="1" type="ORF">CY34DRAFT_813767</name>
</gene>
<reference evidence="2" key="2">
    <citation type="submission" date="2015-01" db="EMBL/GenBank/DDBJ databases">
        <title>Evolutionary Origins and Diversification of the Mycorrhizal Mutualists.</title>
        <authorList>
            <consortium name="DOE Joint Genome Institute"/>
            <consortium name="Mycorrhizal Genomics Consortium"/>
            <person name="Kohler A."/>
            <person name="Kuo A."/>
            <person name="Nagy L.G."/>
            <person name="Floudas D."/>
            <person name="Copeland A."/>
            <person name="Barry K.W."/>
            <person name="Cichocki N."/>
            <person name="Veneault-Fourrey C."/>
            <person name="LaButti K."/>
            <person name="Lindquist E.A."/>
            <person name="Lipzen A."/>
            <person name="Lundell T."/>
            <person name="Morin E."/>
            <person name="Murat C."/>
            <person name="Riley R."/>
            <person name="Ohm R."/>
            <person name="Sun H."/>
            <person name="Tunlid A."/>
            <person name="Henrissat B."/>
            <person name="Grigoriev I.V."/>
            <person name="Hibbett D.S."/>
            <person name="Martin F."/>
        </authorList>
    </citation>
    <scope>NUCLEOTIDE SEQUENCE [LARGE SCALE GENOMIC DNA]</scope>
    <source>
        <strain evidence="2">UH-Slu-Lm8-n1</strain>
    </source>
</reference>
<dbReference type="AlphaFoldDB" id="A0A0D0AMH9"/>
<proteinExistence type="predicted"/>
<evidence type="ECO:0000313" key="1">
    <source>
        <dbReference type="EMBL" id="KIK33238.1"/>
    </source>
</evidence>
<keyword evidence="2" id="KW-1185">Reference proteome</keyword>
<accession>A0A0D0AMH9</accession>
<reference evidence="1 2" key="1">
    <citation type="submission" date="2014-04" db="EMBL/GenBank/DDBJ databases">
        <authorList>
            <consortium name="DOE Joint Genome Institute"/>
            <person name="Kuo A."/>
            <person name="Ruytinx J."/>
            <person name="Rineau F."/>
            <person name="Colpaert J."/>
            <person name="Kohler A."/>
            <person name="Nagy L.G."/>
            <person name="Floudas D."/>
            <person name="Copeland A."/>
            <person name="Barry K.W."/>
            <person name="Cichocki N."/>
            <person name="Veneault-Fourrey C."/>
            <person name="LaButti K."/>
            <person name="Lindquist E.A."/>
            <person name="Lipzen A."/>
            <person name="Lundell T."/>
            <person name="Morin E."/>
            <person name="Murat C."/>
            <person name="Sun H."/>
            <person name="Tunlid A."/>
            <person name="Henrissat B."/>
            <person name="Grigoriev I.V."/>
            <person name="Hibbett D.S."/>
            <person name="Martin F."/>
            <person name="Nordberg H.P."/>
            <person name="Cantor M.N."/>
            <person name="Hua S.X."/>
        </authorList>
    </citation>
    <scope>NUCLEOTIDE SEQUENCE [LARGE SCALE GENOMIC DNA]</scope>
    <source>
        <strain evidence="1 2">UH-Slu-Lm8-n1</strain>
    </source>
</reference>
<protein>
    <submittedName>
        <fullName evidence="1">Uncharacterized protein</fullName>
    </submittedName>
</protein>
<dbReference type="HOGENOM" id="CLU_2661425_0_0_1"/>
<sequence length="77" mass="8524">MDPAASRRLSAIVIRGMEWNTGQTMERNTGQTMERKKTEKMSLCSSRGWRTDIVIAHSSDVIIQMCCIGCTLGDAST</sequence>
<feature type="non-terminal residue" evidence="1">
    <location>
        <position position="77"/>
    </location>
</feature>
<dbReference type="Proteomes" id="UP000054485">
    <property type="component" value="Unassembled WGS sequence"/>
</dbReference>
<dbReference type="EMBL" id="KN835988">
    <property type="protein sequence ID" value="KIK33238.1"/>
    <property type="molecule type" value="Genomic_DNA"/>
</dbReference>
<dbReference type="InParanoid" id="A0A0D0AMH9"/>
<name>A0A0D0AMH9_9AGAM</name>
<organism evidence="1 2">
    <name type="scientific">Suillus luteus UH-Slu-Lm8-n1</name>
    <dbReference type="NCBI Taxonomy" id="930992"/>
    <lineage>
        <taxon>Eukaryota</taxon>
        <taxon>Fungi</taxon>
        <taxon>Dikarya</taxon>
        <taxon>Basidiomycota</taxon>
        <taxon>Agaricomycotina</taxon>
        <taxon>Agaricomycetes</taxon>
        <taxon>Agaricomycetidae</taxon>
        <taxon>Boletales</taxon>
        <taxon>Suillineae</taxon>
        <taxon>Suillaceae</taxon>
        <taxon>Suillus</taxon>
    </lineage>
</organism>